<accession>A0A918SKX4</accession>
<gene>
    <name evidence="2" type="ORF">GCM10007103_35360</name>
</gene>
<keyword evidence="1" id="KW-1133">Transmembrane helix</keyword>
<feature type="transmembrane region" description="Helical" evidence="1">
    <location>
        <begin position="60"/>
        <end position="79"/>
    </location>
</feature>
<proteinExistence type="predicted"/>
<feature type="transmembrane region" description="Helical" evidence="1">
    <location>
        <begin position="6"/>
        <end position="26"/>
    </location>
</feature>
<reference evidence="2" key="1">
    <citation type="journal article" date="2014" name="Int. J. Syst. Evol. Microbiol.">
        <title>Complete genome sequence of Corynebacterium casei LMG S-19264T (=DSM 44701T), isolated from a smear-ripened cheese.</title>
        <authorList>
            <consortium name="US DOE Joint Genome Institute (JGI-PGF)"/>
            <person name="Walter F."/>
            <person name="Albersmeier A."/>
            <person name="Kalinowski J."/>
            <person name="Ruckert C."/>
        </authorList>
    </citation>
    <scope>NUCLEOTIDE SEQUENCE</scope>
    <source>
        <strain evidence="2">KCTC 12719</strain>
    </source>
</reference>
<feature type="transmembrane region" description="Helical" evidence="1">
    <location>
        <begin position="33"/>
        <end position="54"/>
    </location>
</feature>
<evidence type="ECO:0000313" key="2">
    <source>
        <dbReference type="EMBL" id="GHA51849.1"/>
    </source>
</evidence>
<reference evidence="2" key="2">
    <citation type="submission" date="2020-09" db="EMBL/GenBank/DDBJ databases">
        <authorList>
            <person name="Sun Q."/>
            <person name="Kim S."/>
        </authorList>
    </citation>
    <scope>NUCLEOTIDE SEQUENCE</scope>
    <source>
        <strain evidence="2">KCTC 12719</strain>
    </source>
</reference>
<keyword evidence="3" id="KW-1185">Reference proteome</keyword>
<name>A0A918SKX4_9FLAO</name>
<dbReference type="Proteomes" id="UP000610456">
    <property type="component" value="Unassembled WGS sequence"/>
</dbReference>
<dbReference type="AlphaFoldDB" id="A0A918SKX4"/>
<sequence length="94" mass="10285">MEIETIIWGNIPILIGLLEITGSVYLTVKMKNIIGFILSFLILGSSGFAIIVLINIIGGAYPTFLPHILISISAVLLLLQRLSMNKNKTFANNI</sequence>
<keyword evidence="1" id="KW-0472">Membrane</keyword>
<dbReference type="EMBL" id="BMXB01000031">
    <property type="protein sequence ID" value="GHA51849.1"/>
    <property type="molecule type" value="Genomic_DNA"/>
</dbReference>
<organism evidence="2 3">
    <name type="scientific">Salinimicrobium marinum</name>
    <dbReference type="NCBI Taxonomy" id="680283"/>
    <lineage>
        <taxon>Bacteria</taxon>
        <taxon>Pseudomonadati</taxon>
        <taxon>Bacteroidota</taxon>
        <taxon>Flavobacteriia</taxon>
        <taxon>Flavobacteriales</taxon>
        <taxon>Flavobacteriaceae</taxon>
        <taxon>Salinimicrobium</taxon>
    </lineage>
</organism>
<evidence type="ECO:0000313" key="3">
    <source>
        <dbReference type="Proteomes" id="UP000610456"/>
    </source>
</evidence>
<keyword evidence="1" id="KW-0812">Transmembrane</keyword>
<protein>
    <submittedName>
        <fullName evidence="2">Uncharacterized protein</fullName>
    </submittedName>
</protein>
<dbReference type="RefSeq" id="WP_189606402.1">
    <property type="nucleotide sequence ID" value="NZ_BMXB01000031.1"/>
</dbReference>
<evidence type="ECO:0000256" key="1">
    <source>
        <dbReference type="SAM" id="Phobius"/>
    </source>
</evidence>
<comment type="caution">
    <text evidence="2">The sequence shown here is derived from an EMBL/GenBank/DDBJ whole genome shotgun (WGS) entry which is preliminary data.</text>
</comment>